<sequence length="306" mass="33213">MQIGLVRHPGAQLSAVLGLADLFGIANDVARRRSEAPQLLDVCECPCGPDAAPDGGECDVLILPPALGTPMAPTAARPLAAWLLACHGRGSILASVCAGTFVLAETGLLDGRAATTHWAYAELFRDRFPAVALDTDRLIIDDGDILTAGGLMSWTDLGLKLVDRLLGPSVMLETAQILLLDPPGREQRFYSTFSPRLNHGDAAILSVQHWLQATGGREAGLSDLAQRAGLEERTFLRRFQKATGLTSTDYAQRLRVGRARELLQFGSRPVESIAWEVGYRDPAAFRKVFQRIVGLTPGEYRQRFRA</sequence>
<evidence type="ECO:0000256" key="2">
    <source>
        <dbReference type="ARBA" id="ARBA00023125"/>
    </source>
</evidence>
<dbReference type="EMBL" id="JBHRTR010000029">
    <property type="protein sequence ID" value="MFC3228992.1"/>
    <property type="molecule type" value="Genomic_DNA"/>
</dbReference>
<dbReference type="CDD" id="cd03138">
    <property type="entry name" value="GATase1_AraC_2"/>
    <property type="match status" value="1"/>
</dbReference>
<dbReference type="PROSITE" id="PS00041">
    <property type="entry name" value="HTH_ARAC_FAMILY_1"/>
    <property type="match status" value="1"/>
</dbReference>
<reference evidence="6" key="1">
    <citation type="journal article" date="2019" name="Int. J. Syst. Evol. Microbiol.">
        <title>The Global Catalogue of Microorganisms (GCM) 10K type strain sequencing project: providing services to taxonomists for standard genome sequencing and annotation.</title>
        <authorList>
            <consortium name="The Broad Institute Genomics Platform"/>
            <consortium name="The Broad Institute Genome Sequencing Center for Infectious Disease"/>
            <person name="Wu L."/>
            <person name="Ma J."/>
        </authorList>
    </citation>
    <scope>NUCLEOTIDE SEQUENCE [LARGE SCALE GENOMIC DNA]</scope>
    <source>
        <strain evidence="6">KCTC 42964</strain>
    </source>
</reference>
<protein>
    <submittedName>
        <fullName evidence="5">GlxA family transcriptional regulator</fullName>
    </submittedName>
</protein>
<evidence type="ECO:0000256" key="1">
    <source>
        <dbReference type="ARBA" id="ARBA00023015"/>
    </source>
</evidence>
<dbReference type="RefSeq" id="WP_379902716.1">
    <property type="nucleotide sequence ID" value="NZ_JBHRTR010000029.1"/>
</dbReference>
<evidence type="ECO:0000313" key="5">
    <source>
        <dbReference type="EMBL" id="MFC3228992.1"/>
    </source>
</evidence>
<proteinExistence type="predicted"/>
<dbReference type="InterPro" id="IPR020449">
    <property type="entry name" value="Tscrpt_reg_AraC-type_HTH"/>
</dbReference>
<dbReference type="PANTHER" id="PTHR43130">
    <property type="entry name" value="ARAC-FAMILY TRANSCRIPTIONAL REGULATOR"/>
    <property type="match status" value="1"/>
</dbReference>
<organism evidence="5 6">
    <name type="scientific">Marinibaculum pumilum</name>
    <dbReference type="NCBI Taxonomy" id="1766165"/>
    <lineage>
        <taxon>Bacteria</taxon>
        <taxon>Pseudomonadati</taxon>
        <taxon>Pseudomonadota</taxon>
        <taxon>Alphaproteobacteria</taxon>
        <taxon>Rhodospirillales</taxon>
        <taxon>Rhodospirillaceae</taxon>
        <taxon>Marinibaculum</taxon>
    </lineage>
</organism>
<dbReference type="Proteomes" id="UP001595528">
    <property type="component" value="Unassembled WGS sequence"/>
</dbReference>
<evidence type="ECO:0000259" key="4">
    <source>
        <dbReference type="PROSITE" id="PS01124"/>
    </source>
</evidence>
<dbReference type="Pfam" id="PF01965">
    <property type="entry name" value="DJ-1_PfpI"/>
    <property type="match status" value="1"/>
</dbReference>
<gene>
    <name evidence="5" type="ORF">ACFOGJ_17235</name>
</gene>
<evidence type="ECO:0000256" key="3">
    <source>
        <dbReference type="ARBA" id="ARBA00023163"/>
    </source>
</evidence>
<dbReference type="PANTHER" id="PTHR43130:SF3">
    <property type="entry name" value="HTH-TYPE TRANSCRIPTIONAL REGULATOR RV1931C"/>
    <property type="match status" value="1"/>
</dbReference>
<dbReference type="InterPro" id="IPR009057">
    <property type="entry name" value="Homeodomain-like_sf"/>
</dbReference>
<keyword evidence="3" id="KW-0804">Transcription</keyword>
<dbReference type="InterPro" id="IPR018060">
    <property type="entry name" value="HTH_AraC"/>
</dbReference>
<dbReference type="Pfam" id="PF12833">
    <property type="entry name" value="HTH_18"/>
    <property type="match status" value="1"/>
</dbReference>
<dbReference type="InterPro" id="IPR029062">
    <property type="entry name" value="Class_I_gatase-like"/>
</dbReference>
<dbReference type="InterPro" id="IPR052158">
    <property type="entry name" value="INH-QAR"/>
</dbReference>
<dbReference type="Gene3D" id="1.10.10.60">
    <property type="entry name" value="Homeodomain-like"/>
    <property type="match status" value="2"/>
</dbReference>
<name>A0ABV7L3Y9_9PROT</name>
<dbReference type="SUPFAM" id="SSF52317">
    <property type="entry name" value="Class I glutamine amidotransferase-like"/>
    <property type="match status" value="1"/>
</dbReference>
<keyword evidence="2" id="KW-0238">DNA-binding</keyword>
<dbReference type="PROSITE" id="PS01124">
    <property type="entry name" value="HTH_ARAC_FAMILY_2"/>
    <property type="match status" value="1"/>
</dbReference>
<comment type="caution">
    <text evidence="5">The sequence shown here is derived from an EMBL/GenBank/DDBJ whole genome shotgun (WGS) entry which is preliminary data.</text>
</comment>
<evidence type="ECO:0000313" key="6">
    <source>
        <dbReference type="Proteomes" id="UP001595528"/>
    </source>
</evidence>
<keyword evidence="6" id="KW-1185">Reference proteome</keyword>
<feature type="domain" description="HTH araC/xylS-type" evidence="4">
    <location>
        <begin position="205"/>
        <end position="303"/>
    </location>
</feature>
<dbReference type="SMART" id="SM00342">
    <property type="entry name" value="HTH_ARAC"/>
    <property type="match status" value="1"/>
</dbReference>
<dbReference type="Gene3D" id="3.40.50.880">
    <property type="match status" value="1"/>
</dbReference>
<dbReference type="InterPro" id="IPR018062">
    <property type="entry name" value="HTH_AraC-typ_CS"/>
</dbReference>
<dbReference type="InterPro" id="IPR002818">
    <property type="entry name" value="DJ-1/PfpI"/>
</dbReference>
<accession>A0ABV7L3Y9</accession>
<dbReference type="SUPFAM" id="SSF46689">
    <property type="entry name" value="Homeodomain-like"/>
    <property type="match status" value="2"/>
</dbReference>
<keyword evidence="1" id="KW-0805">Transcription regulation</keyword>
<dbReference type="PRINTS" id="PR00032">
    <property type="entry name" value="HTHARAC"/>
</dbReference>